<keyword evidence="3 6" id="KW-0418">Kinase</keyword>
<evidence type="ECO:0000256" key="1">
    <source>
        <dbReference type="ARBA" id="ARBA00022679"/>
    </source>
</evidence>
<dbReference type="EMBL" id="VSSQ01024593">
    <property type="protein sequence ID" value="MPM72195.1"/>
    <property type="molecule type" value="Genomic_DNA"/>
</dbReference>
<name>A0A645C3S6_9ZZZZ</name>
<keyword evidence="4" id="KW-0067">ATP-binding</keyword>
<feature type="domain" description="Phosphagen kinase C-terminal" evidence="5">
    <location>
        <begin position="4"/>
        <end position="230"/>
    </location>
</feature>
<dbReference type="GO" id="GO:0005524">
    <property type="term" value="F:ATP binding"/>
    <property type="evidence" value="ECO:0007669"/>
    <property type="project" value="UniProtKB-KW"/>
</dbReference>
<dbReference type="Pfam" id="PF00217">
    <property type="entry name" value="ATP-gua_Ptrans"/>
    <property type="match status" value="1"/>
</dbReference>
<dbReference type="GO" id="GO:1990424">
    <property type="term" value="F:protein arginine kinase activity"/>
    <property type="evidence" value="ECO:0007669"/>
    <property type="project" value="UniProtKB-EC"/>
</dbReference>
<dbReference type="InterPro" id="IPR022414">
    <property type="entry name" value="ATP-guanido_PTrfase_cat"/>
</dbReference>
<dbReference type="AlphaFoldDB" id="A0A645C3S6"/>
<comment type="caution">
    <text evidence="6">The sequence shown here is derived from an EMBL/GenBank/DDBJ whole genome shotgun (WGS) entry which is preliminary data.</text>
</comment>
<evidence type="ECO:0000256" key="4">
    <source>
        <dbReference type="ARBA" id="ARBA00022840"/>
    </source>
</evidence>
<evidence type="ECO:0000256" key="2">
    <source>
        <dbReference type="ARBA" id="ARBA00022741"/>
    </source>
</evidence>
<sequence length="329" mass="37026">MNDNVMLSFVDLRRNFAVYPFESTMLESDRHELTNRVISALDEQEETWILYTAGDLDSKAKMTLEDIDLVESIWLQNKAVSLLIRNDHSALVCLHEQDHVLIRVAADPRDSLPAIRMAKGIAKLLSETSAFAKDERIGWLTAKPQYAGTGIQISFKLHLPMLVMMQQIKAVEQKTNASHGFFLRGCGPEENNPGSLYCLSNLFTAYNSSELLSNAVKRAAEEICGKEENLRKKVLKYATRSIYLDQIYRAWGILLYARRLTQAEFLAYWSKARLGACAGLLPTDIYSIDTLLDLTSKSKLIEQTDGVLDEHAIHFNRADTVRAALHGGT</sequence>
<accession>A0A645C3S6</accession>
<dbReference type="PROSITE" id="PS51510">
    <property type="entry name" value="PHOSPHAGEN_KINASE_C"/>
    <property type="match status" value="1"/>
</dbReference>
<evidence type="ECO:0000259" key="5">
    <source>
        <dbReference type="PROSITE" id="PS51510"/>
    </source>
</evidence>
<keyword evidence="2" id="KW-0547">Nucleotide-binding</keyword>
<evidence type="ECO:0000313" key="6">
    <source>
        <dbReference type="EMBL" id="MPM72195.1"/>
    </source>
</evidence>
<dbReference type="EC" id="2.7.14.1" evidence="6"/>
<gene>
    <name evidence="6" type="primary">mcsB_9</name>
    <name evidence="6" type="ORF">SDC9_119168</name>
</gene>
<proteinExistence type="predicted"/>
<evidence type="ECO:0000256" key="3">
    <source>
        <dbReference type="ARBA" id="ARBA00022777"/>
    </source>
</evidence>
<keyword evidence="1 6" id="KW-0808">Transferase</keyword>
<dbReference type="SUPFAM" id="SSF55931">
    <property type="entry name" value="Glutamine synthetase/guanido kinase"/>
    <property type="match status" value="1"/>
</dbReference>
<reference evidence="6" key="1">
    <citation type="submission" date="2019-08" db="EMBL/GenBank/DDBJ databases">
        <authorList>
            <person name="Kucharzyk K."/>
            <person name="Murdoch R.W."/>
            <person name="Higgins S."/>
            <person name="Loffler F."/>
        </authorList>
    </citation>
    <scope>NUCLEOTIDE SEQUENCE</scope>
</reference>
<protein>
    <submittedName>
        <fullName evidence="6">Protein-arginine kinase</fullName>
        <ecNumber evidence="6">2.7.14.1</ecNumber>
    </submittedName>
</protein>
<dbReference type="Gene3D" id="3.30.590.10">
    <property type="entry name" value="Glutamine synthetase/guanido kinase, catalytic domain"/>
    <property type="match status" value="1"/>
</dbReference>
<organism evidence="6">
    <name type="scientific">bioreactor metagenome</name>
    <dbReference type="NCBI Taxonomy" id="1076179"/>
    <lineage>
        <taxon>unclassified sequences</taxon>
        <taxon>metagenomes</taxon>
        <taxon>ecological metagenomes</taxon>
    </lineage>
</organism>
<dbReference type="InterPro" id="IPR014746">
    <property type="entry name" value="Gln_synth/guanido_kin_cat_dom"/>
</dbReference>